<reference evidence="1" key="1">
    <citation type="submission" date="2011-02" db="EMBL/GenBank/DDBJ databases">
        <title>The genome of the leaf-cutting ant Acromyrmex echinatior suggests key adaptations to social evolution and fungus farming.</title>
        <authorList>
            <person name="Nygaard S."/>
            <person name="Zhang G."/>
        </authorList>
    </citation>
    <scope>NUCLEOTIDE SEQUENCE</scope>
</reference>
<proteinExistence type="predicted"/>
<gene>
    <name evidence="1" type="ORF">G5I_10990</name>
</gene>
<evidence type="ECO:0000313" key="2">
    <source>
        <dbReference type="Proteomes" id="UP000007755"/>
    </source>
</evidence>
<dbReference type="STRING" id="103372.F4WYE0"/>
<dbReference type="EMBL" id="GL888440">
    <property type="protein sequence ID" value="EGI60792.1"/>
    <property type="molecule type" value="Genomic_DNA"/>
</dbReference>
<dbReference type="AlphaFoldDB" id="F4WYE0"/>
<accession>F4WYE0</accession>
<keyword evidence="2" id="KW-1185">Reference proteome</keyword>
<name>F4WYE0_ACREC</name>
<dbReference type="Proteomes" id="UP000007755">
    <property type="component" value="Unassembled WGS sequence"/>
</dbReference>
<organism evidence="2">
    <name type="scientific">Acromyrmex echinatior</name>
    <name type="common">Panamanian leafcutter ant</name>
    <name type="synonym">Acromyrmex octospinosus echinatior</name>
    <dbReference type="NCBI Taxonomy" id="103372"/>
    <lineage>
        <taxon>Eukaryota</taxon>
        <taxon>Metazoa</taxon>
        <taxon>Ecdysozoa</taxon>
        <taxon>Arthropoda</taxon>
        <taxon>Hexapoda</taxon>
        <taxon>Insecta</taxon>
        <taxon>Pterygota</taxon>
        <taxon>Neoptera</taxon>
        <taxon>Endopterygota</taxon>
        <taxon>Hymenoptera</taxon>
        <taxon>Apocrita</taxon>
        <taxon>Aculeata</taxon>
        <taxon>Formicoidea</taxon>
        <taxon>Formicidae</taxon>
        <taxon>Myrmicinae</taxon>
        <taxon>Acromyrmex</taxon>
    </lineage>
</organism>
<sequence length="181" mass="19934">MRFETRSVEPGALAKQSFQSKSNKFMVKPIELEIGPKNWSLQSKSGGLAIVVARHRRRFGVAFSIIPLVSTPPLPPHLSAAAAHEVLSQSGTGEHTQPYLPCFETLAWLTKGCRRGKSVRKMSQPCHPDAAQNSISTLRPAREDDIFNDSRLTKFNDRISCSIPRYRCSIGCGNGIGSAKR</sequence>
<dbReference type="InParanoid" id="F4WYE0"/>
<evidence type="ECO:0000313" key="1">
    <source>
        <dbReference type="EMBL" id="EGI60792.1"/>
    </source>
</evidence>
<protein>
    <submittedName>
        <fullName evidence="1">Uncharacterized protein</fullName>
    </submittedName>
</protein>